<dbReference type="GO" id="GO:0031177">
    <property type="term" value="F:phosphopantetheine binding"/>
    <property type="evidence" value="ECO:0007669"/>
    <property type="project" value="InterPro"/>
</dbReference>
<organism evidence="4 5">
    <name type="scientific">Methylobacterium tardum</name>
    <dbReference type="NCBI Taxonomy" id="374432"/>
    <lineage>
        <taxon>Bacteria</taxon>
        <taxon>Pseudomonadati</taxon>
        <taxon>Pseudomonadota</taxon>
        <taxon>Alphaproteobacteria</taxon>
        <taxon>Hyphomicrobiales</taxon>
        <taxon>Methylobacteriaceae</taxon>
        <taxon>Methylobacterium</taxon>
    </lineage>
</organism>
<dbReference type="AlphaFoldDB" id="A0AA37WR95"/>
<dbReference type="GO" id="GO:0047527">
    <property type="term" value="F:2,3-dihydroxybenzoate-serine ligase activity"/>
    <property type="evidence" value="ECO:0007669"/>
    <property type="project" value="TreeGrafter"/>
</dbReference>
<name>A0AA37WR95_9HYPH</name>
<keyword evidence="1" id="KW-0596">Phosphopantetheine</keyword>
<dbReference type="Gene3D" id="3.30.559.10">
    <property type="entry name" value="Chloramphenicol acetyltransferase-like domain"/>
    <property type="match status" value="1"/>
</dbReference>
<dbReference type="Proteomes" id="UP001157440">
    <property type="component" value="Unassembled WGS sequence"/>
</dbReference>
<dbReference type="InterPro" id="IPR029058">
    <property type="entry name" value="AB_hydrolase_fold"/>
</dbReference>
<dbReference type="GO" id="GO:0005829">
    <property type="term" value="C:cytosol"/>
    <property type="evidence" value="ECO:0007669"/>
    <property type="project" value="TreeGrafter"/>
</dbReference>
<dbReference type="PROSITE" id="PS50075">
    <property type="entry name" value="CARRIER"/>
    <property type="match status" value="1"/>
</dbReference>
<evidence type="ECO:0000256" key="2">
    <source>
        <dbReference type="ARBA" id="ARBA00022553"/>
    </source>
</evidence>
<dbReference type="Gene3D" id="3.40.50.1820">
    <property type="entry name" value="alpha/beta hydrolase"/>
    <property type="match status" value="1"/>
</dbReference>
<dbReference type="InterPro" id="IPR020806">
    <property type="entry name" value="PKS_PP-bd"/>
</dbReference>
<dbReference type="InterPro" id="IPR023213">
    <property type="entry name" value="CAT-like_dom_sf"/>
</dbReference>
<keyword evidence="2" id="KW-0597">Phosphoprotein</keyword>
<dbReference type="InterPro" id="IPR020802">
    <property type="entry name" value="TesA-like"/>
</dbReference>
<evidence type="ECO:0000313" key="4">
    <source>
        <dbReference type="EMBL" id="GLS70121.1"/>
    </source>
</evidence>
<protein>
    <recommendedName>
        <fullName evidence="3">Carrier domain-containing protein</fullName>
    </recommendedName>
</protein>
<dbReference type="PANTHER" id="PTHR45527">
    <property type="entry name" value="NONRIBOSOMAL PEPTIDE SYNTHETASE"/>
    <property type="match status" value="1"/>
</dbReference>
<dbReference type="Gene3D" id="3.30.559.30">
    <property type="entry name" value="Nonribosomal peptide synthetase, condensation domain"/>
    <property type="match status" value="1"/>
</dbReference>
<dbReference type="InterPro" id="IPR009081">
    <property type="entry name" value="PP-bd_ACP"/>
</dbReference>
<dbReference type="SMART" id="SM00823">
    <property type="entry name" value="PKS_PP"/>
    <property type="match status" value="1"/>
</dbReference>
<dbReference type="GO" id="GO:0009366">
    <property type="term" value="C:enterobactin synthetase complex"/>
    <property type="evidence" value="ECO:0007669"/>
    <property type="project" value="TreeGrafter"/>
</dbReference>
<dbReference type="InterPro" id="IPR036736">
    <property type="entry name" value="ACP-like_sf"/>
</dbReference>
<dbReference type="InterPro" id="IPR001242">
    <property type="entry name" value="Condensation_dom"/>
</dbReference>
<evidence type="ECO:0000256" key="1">
    <source>
        <dbReference type="ARBA" id="ARBA00022450"/>
    </source>
</evidence>
<evidence type="ECO:0000259" key="3">
    <source>
        <dbReference type="PROSITE" id="PS50075"/>
    </source>
</evidence>
<reference evidence="5" key="1">
    <citation type="journal article" date="2019" name="Int. J. Syst. Evol. Microbiol.">
        <title>The Global Catalogue of Microorganisms (GCM) 10K type strain sequencing project: providing services to taxonomists for standard genome sequencing and annotation.</title>
        <authorList>
            <consortium name="The Broad Institute Genomics Platform"/>
            <consortium name="The Broad Institute Genome Sequencing Center for Infectious Disease"/>
            <person name="Wu L."/>
            <person name="Ma J."/>
        </authorList>
    </citation>
    <scope>NUCLEOTIDE SEQUENCE [LARGE SCALE GENOMIC DNA]</scope>
    <source>
        <strain evidence="5">NBRC 103632</strain>
    </source>
</reference>
<dbReference type="PANTHER" id="PTHR45527:SF1">
    <property type="entry name" value="FATTY ACID SYNTHASE"/>
    <property type="match status" value="1"/>
</dbReference>
<dbReference type="GO" id="GO:0043041">
    <property type="term" value="P:amino acid activation for nonribosomal peptide biosynthetic process"/>
    <property type="evidence" value="ECO:0007669"/>
    <property type="project" value="TreeGrafter"/>
</dbReference>
<dbReference type="Pfam" id="PF00975">
    <property type="entry name" value="Thioesterase"/>
    <property type="match status" value="1"/>
</dbReference>
<dbReference type="InterPro" id="IPR001031">
    <property type="entry name" value="Thioesterase"/>
</dbReference>
<dbReference type="Gene3D" id="1.10.1200.10">
    <property type="entry name" value="ACP-like"/>
    <property type="match status" value="1"/>
</dbReference>
<dbReference type="SUPFAM" id="SSF47336">
    <property type="entry name" value="ACP-like"/>
    <property type="match status" value="1"/>
</dbReference>
<dbReference type="EMBL" id="BSPL01000013">
    <property type="protein sequence ID" value="GLS70121.1"/>
    <property type="molecule type" value="Genomic_DNA"/>
</dbReference>
<evidence type="ECO:0000313" key="5">
    <source>
        <dbReference type="Proteomes" id="UP001157440"/>
    </source>
</evidence>
<keyword evidence="5" id="KW-1185">Reference proteome</keyword>
<dbReference type="Pfam" id="PF00550">
    <property type="entry name" value="PP-binding"/>
    <property type="match status" value="1"/>
</dbReference>
<comment type="caution">
    <text evidence="4">The sequence shown here is derived from an EMBL/GenBank/DDBJ whole genome shotgun (WGS) entry which is preliminary data.</text>
</comment>
<sequence length="789" mass="86438">MQERFFVAELLAPGNAGLNIALRWSLVGPVSGTIVGLALRQLVARHEILRTAFVEGENGPVQRVYPTADLHVPELDLRLLGTVEREFDRISAEEARRPFDLSRAPLMRAQLLRFSEQESFLLITAHHIVADGWSMGILAREFATLCDGLIGGTPAALPELPVQYSDYALWQQALSDFGEGAAADAYWRARLAGFRRFEIATDFPRPPALTRDSAITSILMRPALTAAADRVARASGATWFTTMLTGLLLVLRARAGRDDVIVGTQVAGRYEVELENVVGPFINTLALRTDFAGVQNFAEALARVADTLQGALENGTTALETIIEIVKPERDPSRHPLFSINVIQQRAFDEVRCENLLLRGVPSQSAGALFDLNFFFVERTEGWRFSCEYNTALYRPETVVAMLEDTLSLLTGVLDDPRRPIPQLAARAAAAEAVAAPSSVARPVDQADDVVRRLLPLWRATLGAGSDEAGFLDAGGHSLSAFRLIARIQQTFEVRLEIDRFLGNPTVRALADVIRKATAPRDALASVVALQPHGAATPIIAFDNPFLFQDLAKRIGADRPFLCVMPAAHINGDPALSFAAVAAHYVEGIRRAQPQGPYILLGHCFGSHLAYEAAQQLVRDRADVACVIAVDGWAPGHLARRTRREAFLINTSYRLIRWQMALAKLLRGQLPLTRLLEKLRLRLGRPNPSAVPDAELERVLWLKDRLSQHPIAPYSGTILVVRALGEPTGLFLDPTLGWRELATGRLEIRDAPGNHFTIFEGESVQHVAAAVRQTLARLEDAGAPEPATA</sequence>
<accession>A0AA37WR95</accession>
<dbReference type="CDD" id="cd19531">
    <property type="entry name" value="LCL_NRPS-like"/>
    <property type="match status" value="1"/>
</dbReference>
<gene>
    <name evidence="4" type="ORF">GCM10007890_21340</name>
</gene>
<dbReference type="GO" id="GO:0009239">
    <property type="term" value="P:enterobactin biosynthetic process"/>
    <property type="evidence" value="ECO:0007669"/>
    <property type="project" value="TreeGrafter"/>
</dbReference>
<dbReference type="SUPFAM" id="SSF52777">
    <property type="entry name" value="CoA-dependent acyltransferases"/>
    <property type="match status" value="2"/>
</dbReference>
<feature type="domain" description="Carrier" evidence="3">
    <location>
        <begin position="441"/>
        <end position="518"/>
    </location>
</feature>
<proteinExistence type="predicted"/>
<dbReference type="Pfam" id="PF00668">
    <property type="entry name" value="Condensation"/>
    <property type="match status" value="1"/>
</dbReference>
<dbReference type="SMART" id="SM00824">
    <property type="entry name" value="PKS_TE"/>
    <property type="match status" value="1"/>
</dbReference>
<dbReference type="SUPFAM" id="SSF53474">
    <property type="entry name" value="alpha/beta-Hydrolases"/>
    <property type="match status" value="1"/>
</dbReference>